<comment type="subcellular location">
    <subcellularLocation>
        <location evidence="1 7">Nucleus</location>
    </subcellularLocation>
</comment>
<name>A0A1X2H5X4_SYNRA</name>
<keyword evidence="11" id="KW-1185">Reference proteome</keyword>
<evidence type="ECO:0000256" key="2">
    <source>
        <dbReference type="ARBA" id="ARBA00008035"/>
    </source>
</evidence>
<feature type="domain" description="Enhancer of polycomb-like N-terminal" evidence="9">
    <location>
        <begin position="6"/>
        <end position="153"/>
    </location>
</feature>
<evidence type="ECO:0000313" key="10">
    <source>
        <dbReference type="EMBL" id="ORY93851.1"/>
    </source>
</evidence>
<sequence>MVSRFRVKKLSPKHPLPIFKESQLPDIGDAVNIQRSVPQIETGVEKEEEEEHDLQAAISAAHAAVTTGAKVATYIPTPDASRVIPDPEYHLIYQTRMKKPNALIRFSSTVEDCIGCPYVMDEEDDAFLKKYNDASDTTHLSEDDFEKVMWLYESTVNQHWPHLDVDASQIPSFADLQNVIPSDNYPIQDERILETVYGHWRSRRGERNGDTIFPQLRYEDKLKNEIDPYVCFRRREQKPVRKTRRTDQQSLERLRKLRTEMESARNLLEMVLRREKIRKEGLVLEHAVFEKRCKLREFQRQLGIKEDEDLMPVSKKKRKTSLESGSSGATIKIPLNKLKRDGFDIRQEKNPLQLAIQAELARKQEQDAGYEDVTECPYQPFPSPLPLQFYQSLYPQGQKAQPRYRKRIGRGGRVFIDRAGLHARKRRLPESLMTEAEPVFDRYRFDDSSDEEEDNEEPVEVDEMDSTFLRHATQLLSDTELRSLITIPFLTPRRPINNSTQSPSSTSNTPSSTTTSQAGQPTPASTPSSSPAHSHLQNGRPNAVSPLPMKRQNSRTKMTPQQAAVAMANGMIAANMAAVVNGGQSKAMQMAMAAAHQQQPNSSPSLPQASPHLSS</sequence>
<dbReference type="InParanoid" id="A0A1X2H5X4"/>
<comment type="similarity">
    <text evidence="2 7">Belongs to the enhancer of polycomb family.</text>
</comment>
<feature type="region of interest" description="Disordered" evidence="8">
    <location>
        <begin position="492"/>
        <end position="562"/>
    </location>
</feature>
<dbReference type="GO" id="GO:0006357">
    <property type="term" value="P:regulation of transcription by RNA polymerase II"/>
    <property type="evidence" value="ECO:0007669"/>
    <property type="project" value="InterPro"/>
</dbReference>
<comment type="caution">
    <text evidence="10">The sequence shown here is derived from an EMBL/GenBank/DDBJ whole genome shotgun (WGS) entry which is preliminary data.</text>
</comment>
<dbReference type="InterPro" id="IPR019542">
    <property type="entry name" value="Enhancer_polycomb-like_N"/>
</dbReference>
<keyword evidence="3 7" id="KW-0805">Transcription regulation</keyword>
<dbReference type="GO" id="GO:0035267">
    <property type="term" value="C:NuA4 histone acetyltransferase complex"/>
    <property type="evidence" value="ECO:0007669"/>
    <property type="project" value="InterPro"/>
</dbReference>
<evidence type="ECO:0000256" key="4">
    <source>
        <dbReference type="ARBA" id="ARBA00023163"/>
    </source>
</evidence>
<evidence type="ECO:0000256" key="1">
    <source>
        <dbReference type="ARBA" id="ARBA00004123"/>
    </source>
</evidence>
<evidence type="ECO:0000256" key="6">
    <source>
        <dbReference type="ARBA" id="ARBA00025513"/>
    </source>
</evidence>
<feature type="region of interest" description="Disordered" evidence="8">
    <location>
        <begin position="443"/>
        <end position="465"/>
    </location>
</feature>
<evidence type="ECO:0000256" key="8">
    <source>
        <dbReference type="SAM" id="MobiDB-lite"/>
    </source>
</evidence>
<evidence type="ECO:0000256" key="7">
    <source>
        <dbReference type="RuleBase" id="RU361124"/>
    </source>
</evidence>
<gene>
    <name evidence="10" type="ORF">BCR43DRAFT_495436</name>
</gene>
<evidence type="ECO:0000313" key="11">
    <source>
        <dbReference type="Proteomes" id="UP000242180"/>
    </source>
</evidence>
<feature type="compositionally biased region" description="Acidic residues" evidence="8">
    <location>
        <begin position="448"/>
        <end position="465"/>
    </location>
</feature>
<evidence type="ECO:0000256" key="5">
    <source>
        <dbReference type="ARBA" id="ARBA00023242"/>
    </source>
</evidence>
<feature type="region of interest" description="Disordered" evidence="8">
    <location>
        <begin position="590"/>
        <end position="615"/>
    </location>
</feature>
<protein>
    <recommendedName>
        <fullName evidence="7">Enhancer of polycomb-like protein</fullName>
    </recommendedName>
</protein>
<dbReference type="Pfam" id="PF10513">
    <property type="entry name" value="EPL1"/>
    <property type="match status" value="1"/>
</dbReference>
<dbReference type="STRING" id="13706.A0A1X2H5X4"/>
<keyword evidence="5 7" id="KW-0539">Nucleus</keyword>
<comment type="function">
    <text evidence="6">Component of the NuA4 histone acetyltransferase complex which is involved in transcriptional activation of selected genes principally by acetylation of nucleosomal histone H4 and H2A. The NuA4 complex is also involved in DNA repair. Involved in gene silencing by neighboring heterochromatin, blockage of the silencing spreading along the chromosome, and required for cell cycle progression through G2/M.</text>
</comment>
<organism evidence="10 11">
    <name type="scientific">Syncephalastrum racemosum</name>
    <name type="common">Filamentous fungus</name>
    <dbReference type="NCBI Taxonomy" id="13706"/>
    <lineage>
        <taxon>Eukaryota</taxon>
        <taxon>Fungi</taxon>
        <taxon>Fungi incertae sedis</taxon>
        <taxon>Mucoromycota</taxon>
        <taxon>Mucoromycotina</taxon>
        <taxon>Mucoromycetes</taxon>
        <taxon>Mucorales</taxon>
        <taxon>Syncephalastraceae</taxon>
        <taxon>Syncephalastrum</taxon>
    </lineage>
</organism>
<dbReference type="EMBL" id="MCGN01000008">
    <property type="protein sequence ID" value="ORY93851.1"/>
    <property type="molecule type" value="Genomic_DNA"/>
</dbReference>
<dbReference type="Proteomes" id="UP000242180">
    <property type="component" value="Unassembled WGS sequence"/>
</dbReference>
<dbReference type="OMA" id="HIKWNEG"/>
<evidence type="ECO:0000259" key="9">
    <source>
        <dbReference type="Pfam" id="PF10513"/>
    </source>
</evidence>
<reference evidence="10 11" key="1">
    <citation type="submission" date="2016-07" db="EMBL/GenBank/DDBJ databases">
        <title>Pervasive Adenine N6-methylation of Active Genes in Fungi.</title>
        <authorList>
            <consortium name="DOE Joint Genome Institute"/>
            <person name="Mondo S.J."/>
            <person name="Dannebaum R.O."/>
            <person name="Kuo R.C."/>
            <person name="Labutti K."/>
            <person name="Haridas S."/>
            <person name="Kuo A."/>
            <person name="Salamov A."/>
            <person name="Ahrendt S.R."/>
            <person name="Lipzen A."/>
            <person name="Sullivan W."/>
            <person name="Andreopoulos W.B."/>
            <person name="Clum A."/>
            <person name="Lindquist E."/>
            <person name="Daum C."/>
            <person name="Ramamoorthy G.K."/>
            <person name="Gryganskyi A."/>
            <person name="Culley D."/>
            <person name="Magnuson J.K."/>
            <person name="James T.Y."/>
            <person name="O'Malley M.A."/>
            <person name="Stajich J.E."/>
            <person name="Spatafora J.W."/>
            <person name="Visel A."/>
            <person name="Grigoriev I.V."/>
        </authorList>
    </citation>
    <scope>NUCLEOTIDE SEQUENCE [LARGE SCALE GENOMIC DNA]</scope>
    <source>
        <strain evidence="10 11">NRRL 2496</strain>
    </source>
</reference>
<dbReference type="OrthoDB" id="435275at2759"/>
<evidence type="ECO:0000256" key="3">
    <source>
        <dbReference type="ARBA" id="ARBA00023015"/>
    </source>
</evidence>
<proteinExistence type="inferred from homology"/>
<dbReference type="PANTHER" id="PTHR14898">
    <property type="entry name" value="ENHANCER OF POLYCOMB"/>
    <property type="match status" value="1"/>
</dbReference>
<dbReference type="AlphaFoldDB" id="A0A1X2H5X4"/>
<feature type="compositionally biased region" description="Low complexity" evidence="8">
    <location>
        <begin position="498"/>
        <end position="535"/>
    </location>
</feature>
<dbReference type="GO" id="GO:0005634">
    <property type="term" value="C:nucleus"/>
    <property type="evidence" value="ECO:0007669"/>
    <property type="project" value="UniProtKB-SubCell"/>
</dbReference>
<dbReference type="InterPro" id="IPR024943">
    <property type="entry name" value="Enhancer_polycomb"/>
</dbReference>
<dbReference type="FunCoup" id="A0A1X2H5X4">
    <property type="interactions" value="403"/>
</dbReference>
<accession>A0A1X2H5X4</accession>
<keyword evidence="4 7" id="KW-0804">Transcription</keyword>